<dbReference type="Proteomes" id="UP000543174">
    <property type="component" value="Unassembled WGS sequence"/>
</dbReference>
<sequence>MLSVMFIKSETKELKPFQKLSISDACEMTETLETHYQRTKKKAHADFFILDEEDQEVYAGTLSIGLGRSRHVVDHIKKKLSSLKMDDIQEARKRSFLEQLEKEVPDHLKITDGSFSLEEEKEDDVQTTQTPVLSTRNRRLIYGGGILSLLILSATCFSTVATSQDRAEIIQDLQKQVKLEQKITGTYERALLGDSEGALKRLSSINEQSLTKEQKNVYMSLLVDQKKYKEAVKLQGDHPEVVESMISKKGDVNELKEFQQAFPSPNGAFDLAYHEQRWEDMTSQSGVEMNDKRYEMKAYGYLKLDKVKEAKEAAAHIQSQDLNQKIETYEKTKKEIEETKKQVEEENKKDKKDENKIKSLTDQQKKQEEALKNL</sequence>
<keyword evidence="3" id="KW-1185">Reference proteome</keyword>
<accession>A0A7W3RIF7</accession>
<gene>
    <name evidence="2" type="ORF">HNP21_005830</name>
</gene>
<evidence type="ECO:0000256" key="1">
    <source>
        <dbReference type="SAM" id="MobiDB-lite"/>
    </source>
</evidence>
<evidence type="ECO:0000313" key="2">
    <source>
        <dbReference type="EMBL" id="MBA9042692.1"/>
    </source>
</evidence>
<protein>
    <recommendedName>
        <fullName evidence="4">Large polyvalent protein associated domain-containing protein</fullName>
    </recommendedName>
</protein>
<organism evidence="2 3">
    <name type="scientific">Priestia aryabhattai</name>
    <name type="common">Bacillus aryabhattai</name>
    <dbReference type="NCBI Taxonomy" id="412384"/>
    <lineage>
        <taxon>Bacteria</taxon>
        <taxon>Bacillati</taxon>
        <taxon>Bacillota</taxon>
        <taxon>Bacilli</taxon>
        <taxon>Bacillales</taxon>
        <taxon>Bacillaceae</taxon>
        <taxon>Priestia</taxon>
    </lineage>
</organism>
<evidence type="ECO:0008006" key="4">
    <source>
        <dbReference type="Google" id="ProtNLM"/>
    </source>
</evidence>
<evidence type="ECO:0000313" key="3">
    <source>
        <dbReference type="Proteomes" id="UP000543174"/>
    </source>
</evidence>
<dbReference type="EMBL" id="JACJHT010000016">
    <property type="protein sequence ID" value="MBA9042692.1"/>
    <property type="molecule type" value="Genomic_DNA"/>
</dbReference>
<dbReference type="RefSeq" id="WP_182528147.1">
    <property type="nucleotide sequence ID" value="NZ_JACJHT010000016.1"/>
</dbReference>
<proteinExistence type="predicted"/>
<name>A0A7W3RIF7_PRIAR</name>
<comment type="caution">
    <text evidence="2">The sequence shown here is derived from an EMBL/GenBank/DDBJ whole genome shotgun (WGS) entry which is preliminary data.</text>
</comment>
<reference evidence="2" key="1">
    <citation type="submission" date="2020-08" db="EMBL/GenBank/DDBJ databases">
        <title>Functional genomics of gut bacteria from endangered species of beetles.</title>
        <authorList>
            <person name="Carlos-Shanley C."/>
        </authorList>
    </citation>
    <scope>NUCLEOTIDE SEQUENCE [LARGE SCALE GENOMIC DNA]</scope>
    <source>
        <strain evidence="2">S00060</strain>
    </source>
</reference>
<feature type="region of interest" description="Disordered" evidence="1">
    <location>
        <begin position="338"/>
        <end position="374"/>
    </location>
</feature>
<dbReference type="AlphaFoldDB" id="A0A7W3RIF7"/>